<keyword evidence="1" id="KW-1133">Transmembrane helix</keyword>
<protein>
    <submittedName>
        <fullName evidence="2">Uncharacterized protein</fullName>
    </submittedName>
</protein>
<evidence type="ECO:0000313" key="2">
    <source>
        <dbReference type="EMBL" id="ABJ81779.1"/>
    </source>
</evidence>
<feature type="transmembrane region" description="Helical" evidence="1">
    <location>
        <begin position="41"/>
        <end position="63"/>
    </location>
</feature>
<gene>
    <name evidence="2" type="ordered locus">Acid_0780</name>
</gene>
<dbReference type="HOGENOM" id="CLU_137857_1_0_0"/>
<evidence type="ECO:0000256" key="1">
    <source>
        <dbReference type="SAM" id="Phobius"/>
    </source>
</evidence>
<keyword evidence="1" id="KW-0472">Membrane</keyword>
<dbReference type="InParanoid" id="Q02AY7"/>
<organism evidence="2">
    <name type="scientific">Solibacter usitatus (strain Ellin6076)</name>
    <dbReference type="NCBI Taxonomy" id="234267"/>
    <lineage>
        <taxon>Bacteria</taxon>
        <taxon>Pseudomonadati</taxon>
        <taxon>Acidobacteriota</taxon>
        <taxon>Terriglobia</taxon>
        <taxon>Bryobacterales</taxon>
        <taxon>Solibacteraceae</taxon>
        <taxon>Candidatus Solibacter</taxon>
    </lineage>
</organism>
<feature type="transmembrane region" description="Helical" evidence="1">
    <location>
        <begin position="12"/>
        <end position="29"/>
    </location>
</feature>
<reference evidence="2" key="1">
    <citation type="submission" date="2006-10" db="EMBL/GenBank/DDBJ databases">
        <title>Complete sequence of Solibacter usitatus Ellin6076.</title>
        <authorList>
            <consortium name="US DOE Joint Genome Institute"/>
            <person name="Copeland A."/>
            <person name="Lucas S."/>
            <person name="Lapidus A."/>
            <person name="Barry K."/>
            <person name="Detter J.C."/>
            <person name="Glavina del Rio T."/>
            <person name="Hammon N."/>
            <person name="Israni S."/>
            <person name="Dalin E."/>
            <person name="Tice H."/>
            <person name="Pitluck S."/>
            <person name="Thompson L.S."/>
            <person name="Brettin T."/>
            <person name="Bruce D."/>
            <person name="Han C."/>
            <person name="Tapia R."/>
            <person name="Gilna P."/>
            <person name="Schmutz J."/>
            <person name="Larimer F."/>
            <person name="Land M."/>
            <person name="Hauser L."/>
            <person name="Kyrpides N."/>
            <person name="Mikhailova N."/>
            <person name="Janssen P.H."/>
            <person name="Kuske C.R."/>
            <person name="Richardson P."/>
        </authorList>
    </citation>
    <scope>NUCLEOTIDE SEQUENCE</scope>
    <source>
        <strain evidence="2">Ellin6076</strain>
    </source>
</reference>
<keyword evidence="1" id="KW-0812">Transmembrane</keyword>
<dbReference type="AlphaFoldDB" id="Q02AY7"/>
<dbReference type="KEGG" id="sus:Acid_0780"/>
<proteinExistence type="predicted"/>
<dbReference type="EMBL" id="CP000473">
    <property type="protein sequence ID" value="ABJ81779.1"/>
    <property type="molecule type" value="Genomic_DNA"/>
</dbReference>
<name>Q02AY7_SOLUE</name>
<dbReference type="eggNOG" id="ENOG5032T1D">
    <property type="taxonomic scope" value="Bacteria"/>
</dbReference>
<feature type="transmembrane region" description="Helical" evidence="1">
    <location>
        <begin position="98"/>
        <end position="119"/>
    </location>
</feature>
<feature type="transmembrane region" description="Helical" evidence="1">
    <location>
        <begin position="70"/>
        <end position="92"/>
    </location>
</feature>
<sequence length="123" mass="13056">MSDVGGTPGGLGHFLIGFAMACIGGYLLSNQVMVVGSYWSFYGANTFGITLLPMLFGVAMLFWNGRSILGWILTAAGGLFIVGGVIANMHIYFQPTTLFNTILMLILLVGGLALIARALRPHS</sequence>
<accession>Q02AY7</accession>